<dbReference type="GO" id="GO:0051015">
    <property type="term" value="F:actin filament binding"/>
    <property type="evidence" value="ECO:0007669"/>
    <property type="project" value="TreeGrafter"/>
</dbReference>
<dbReference type="AlphaFoldDB" id="A0A8J4PX54"/>
<dbReference type="GO" id="GO:0030427">
    <property type="term" value="C:site of polarized growth"/>
    <property type="evidence" value="ECO:0007669"/>
    <property type="project" value="TreeGrafter"/>
</dbReference>
<evidence type="ECO:0000313" key="3">
    <source>
        <dbReference type="Proteomes" id="UP000695562"/>
    </source>
</evidence>
<dbReference type="Gene3D" id="3.40.20.10">
    <property type="entry name" value="Severin"/>
    <property type="match status" value="1"/>
</dbReference>
<dbReference type="Proteomes" id="UP000695562">
    <property type="component" value="Unassembled WGS sequence"/>
</dbReference>
<keyword evidence="3" id="KW-1185">Reference proteome</keyword>
<dbReference type="GO" id="GO:0005884">
    <property type="term" value="C:actin filament"/>
    <property type="evidence" value="ECO:0007669"/>
    <property type="project" value="TreeGrafter"/>
</dbReference>
<organism evidence="2 3">
    <name type="scientific">Polysphondylium violaceum</name>
    <dbReference type="NCBI Taxonomy" id="133409"/>
    <lineage>
        <taxon>Eukaryota</taxon>
        <taxon>Amoebozoa</taxon>
        <taxon>Evosea</taxon>
        <taxon>Eumycetozoa</taxon>
        <taxon>Dictyostelia</taxon>
        <taxon>Dictyosteliales</taxon>
        <taxon>Dictyosteliaceae</taxon>
        <taxon>Polysphondylium</taxon>
    </lineage>
</organism>
<dbReference type="GO" id="GO:0030864">
    <property type="term" value="C:cortical actin cytoskeleton"/>
    <property type="evidence" value="ECO:0007669"/>
    <property type="project" value="TreeGrafter"/>
</dbReference>
<evidence type="ECO:0000313" key="2">
    <source>
        <dbReference type="EMBL" id="KAF2075351.1"/>
    </source>
</evidence>
<sequence length="150" mass="16213">MVSISNPAELKNALAQYKASNASNPWIVLGYVSPSSIAYRQSGEGVENMVASLKDNEAAYILIRCQYNEKDPGFKTGVLDNKANLKDIFIAWTGPQVGIIEKGKKTSHVGDAKALLQPFHAEITALNRANFTEVNIKDRAAPLSGSHVIA</sequence>
<dbReference type="OrthoDB" id="5971719at2759"/>
<dbReference type="GO" id="GO:0030833">
    <property type="term" value="P:regulation of actin filament polymerization"/>
    <property type="evidence" value="ECO:0007669"/>
    <property type="project" value="TreeGrafter"/>
</dbReference>
<dbReference type="Pfam" id="PF00241">
    <property type="entry name" value="Cofilin_ADF"/>
    <property type="match status" value="1"/>
</dbReference>
<protein>
    <recommendedName>
        <fullName evidence="1">ADF-H domain-containing protein</fullName>
    </recommendedName>
</protein>
<name>A0A8J4PX54_9MYCE</name>
<reference evidence="2" key="1">
    <citation type="submission" date="2020-01" db="EMBL/GenBank/DDBJ databases">
        <title>Development of genomics and gene disruption for Polysphondylium violaceum indicates a role for the polyketide synthase stlB in stalk morphogenesis.</title>
        <authorList>
            <person name="Narita B."/>
            <person name="Kawabe Y."/>
            <person name="Kin K."/>
            <person name="Saito T."/>
            <person name="Gibbs R."/>
            <person name="Kuspa A."/>
            <person name="Muzny D."/>
            <person name="Queller D."/>
            <person name="Richards S."/>
            <person name="Strassman J."/>
            <person name="Sucgang R."/>
            <person name="Worley K."/>
            <person name="Schaap P."/>
        </authorList>
    </citation>
    <scope>NUCLEOTIDE SEQUENCE</scope>
    <source>
        <strain evidence="2">QSvi11</strain>
    </source>
</reference>
<dbReference type="InterPro" id="IPR002108">
    <property type="entry name" value="ADF-H"/>
</dbReference>
<dbReference type="PANTHER" id="PTHR10829:SF20">
    <property type="entry name" value="ADF-H DOMAIN-CONTAINING PROTEIN"/>
    <property type="match status" value="1"/>
</dbReference>
<dbReference type="SMART" id="SM00102">
    <property type="entry name" value="ADF"/>
    <property type="match status" value="1"/>
</dbReference>
<accession>A0A8J4PX54</accession>
<dbReference type="SUPFAM" id="SSF55753">
    <property type="entry name" value="Actin depolymerizing proteins"/>
    <property type="match status" value="1"/>
</dbReference>
<dbReference type="PROSITE" id="PS51263">
    <property type="entry name" value="ADF_H"/>
    <property type="match status" value="1"/>
</dbReference>
<gene>
    <name evidence="2" type="ORF">CYY_003327</name>
</gene>
<dbReference type="InterPro" id="IPR029006">
    <property type="entry name" value="ADF-H/Gelsolin-like_dom_sf"/>
</dbReference>
<comment type="caution">
    <text evidence="2">The sequence shown here is derived from an EMBL/GenBank/DDBJ whole genome shotgun (WGS) entry which is preliminary data.</text>
</comment>
<dbReference type="FunFam" id="3.40.20.10:FF:000092">
    <property type="entry name" value="Uncharacterized protein"/>
    <property type="match status" value="1"/>
</dbReference>
<proteinExistence type="predicted"/>
<feature type="domain" description="ADF-H" evidence="1">
    <location>
        <begin position="1"/>
        <end position="141"/>
    </location>
</feature>
<dbReference type="PANTHER" id="PTHR10829">
    <property type="entry name" value="CORTACTIN AND DREBRIN"/>
    <property type="match status" value="1"/>
</dbReference>
<dbReference type="EMBL" id="AJWJ01000103">
    <property type="protein sequence ID" value="KAF2075351.1"/>
    <property type="molecule type" value="Genomic_DNA"/>
</dbReference>
<evidence type="ECO:0000259" key="1">
    <source>
        <dbReference type="PROSITE" id="PS51263"/>
    </source>
</evidence>
<dbReference type="CDD" id="cd11282">
    <property type="entry name" value="ADF_coactosin_like"/>
    <property type="match status" value="1"/>
</dbReference>